<dbReference type="PANTHER" id="PTHR23150:SF35">
    <property type="entry name" value="BLL6746 PROTEIN"/>
    <property type="match status" value="1"/>
</dbReference>
<reference evidence="4 5" key="1">
    <citation type="submission" date="2023-04" db="EMBL/GenBank/DDBJ databases">
        <title>Luteimonas sp. M1R5S59.</title>
        <authorList>
            <person name="Sun J.-Q."/>
        </authorList>
    </citation>
    <scope>NUCLEOTIDE SEQUENCE [LARGE SCALE GENOMIC DNA]</scope>
    <source>
        <strain evidence="4 5">M1R5S59</strain>
    </source>
</reference>
<keyword evidence="5" id="KW-1185">Reference proteome</keyword>
<evidence type="ECO:0000256" key="1">
    <source>
        <dbReference type="SAM" id="MobiDB-lite"/>
    </source>
</evidence>
<accession>A0ABT6JU50</accession>
<organism evidence="4 5">
    <name type="scientific">Luteimonas kalidii</name>
    <dbReference type="NCBI Taxonomy" id="3042025"/>
    <lineage>
        <taxon>Bacteria</taxon>
        <taxon>Pseudomonadati</taxon>
        <taxon>Pseudomonadota</taxon>
        <taxon>Gammaproteobacteria</taxon>
        <taxon>Lysobacterales</taxon>
        <taxon>Lysobacteraceae</taxon>
        <taxon>Luteimonas</taxon>
    </lineage>
</organism>
<dbReference type="RefSeq" id="WP_280578483.1">
    <property type="nucleotide sequence ID" value="NZ_JARXRO010000015.1"/>
</dbReference>
<feature type="domain" description="Sulfatase-modifying factor enzyme-like" evidence="3">
    <location>
        <begin position="351"/>
        <end position="624"/>
    </location>
</feature>
<gene>
    <name evidence="4" type="ORF">QFW81_09400</name>
</gene>
<dbReference type="Proteomes" id="UP001156873">
    <property type="component" value="Unassembled WGS sequence"/>
</dbReference>
<dbReference type="Pfam" id="PF03781">
    <property type="entry name" value="FGE-sulfatase"/>
    <property type="match status" value="1"/>
</dbReference>
<feature type="signal peptide" evidence="2">
    <location>
        <begin position="1"/>
        <end position="23"/>
    </location>
</feature>
<dbReference type="InterPro" id="IPR051043">
    <property type="entry name" value="Sulfatase_Mod_Factor_Kinase"/>
</dbReference>
<evidence type="ECO:0000313" key="5">
    <source>
        <dbReference type="Proteomes" id="UP001156873"/>
    </source>
</evidence>
<evidence type="ECO:0000259" key="3">
    <source>
        <dbReference type="Pfam" id="PF03781"/>
    </source>
</evidence>
<evidence type="ECO:0000256" key="2">
    <source>
        <dbReference type="SAM" id="SignalP"/>
    </source>
</evidence>
<feature type="compositionally biased region" description="Low complexity" evidence="1">
    <location>
        <begin position="31"/>
        <end position="42"/>
    </location>
</feature>
<dbReference type="InterPro" id="IPR005532">
    <property type="entry name" value="SUMF_dom"/>
</dbReference>
<feature type="chain" id="PRO_5047452514" evidence="2">
    <location>
        <begin position="24"/>
        <end position="626"/>
    </location>
</feature>
<sequence length="626" mass="66976">MPSKKSVLRRAWIALAVCAVSVAGCTRDPAAAPDADGVPAPVEQSEAGTGSVTISGDDRAAGSLTWQVPAVDLSDTDPQALRRRADEALADGRLHEDADAAIPLYLALSTLPGHGRHAEAGLRRALQRVLQQGEASLAAAGEDAGALPRARRLAAVARTVDAEDAAVLEFLQRVDLAERVGALNAAGERALAEGRLGESGGGALGAFRDALDLQPAQPRALQGVAAVESAMIRRAEDAADAGEFDLARRWLAFAAEVRPDQGLETVVDAHARVDRLRATRIARLRDLGIAALPKFGGVDVARRHLAELLRIARPGDPVASELRERIDLAVHYGLYAPGQVFTDALETGGRGPQMAVVPHGAFTMGARDGEVDASDYERPAHAIRFERGFGMAIREITVGEFRRFIAATGHRTRAARRGFSMVYDERSGNFVRRSGVDWFSDYLGRPADDGLPVLHVSARDAQAYAEWLAAQTGKRYRLPSEAEFEYALRAGGQGRYPWGDGEPPPRVANTTGARDRSPAGRAWANAFGGYGDGYWGPSPVGRMVPNAWGLHDLAGNVSEWVADCWHDGYRRAPGDGSAWVNPGCRDQVIRGGSWASSPAQTRSAWRAPANVDTTNARLGFRVVRDL</sequence>
<dbReference type="PROSITE" id="PS51257">
    <property type="entry name" value="PROKAR_LIPOPROTEIN"/>
    <property type="match status" value="1"/>
</dbReference>
<proteinExistence type="predicted"/>
<evidence type="ECO:0000313" key="4">
    <source>
        <dbReference type="EMBL" id="MDH5834137.1"/>
    </source>
</evidence>
<comment type="caution">
    <text evidence="4">The sequence shown here is derived from an EMBL/GenBank/DDBJ whole genome shotgun (WGS) entry which is preliminary data.</text>
</comment>
<dbReference type="PANTHER" id="PTHR23150">
    <property type="entry name" value="SULFATASE MODIFYING FACTOR 1, 2"/>
    <property type="match status" value="1"/>
</dbReference>
<name>A0ABT6JU50_9GAMM</name>
<dbReference type="Gene3D" id="3.90.1580.10">
    <property type="entry name" value="paralog of FGE (formylglycine-generating enzyme)"/>
    <property type="match status" value="1"/>
</dbReference>
<dbReference type="EMBL" id="JARXRO010000015">
    <property type="protein sequence ID" value="MDH5834137.1"/>
    <property type="molecule type" value="Genomic_DNA"/>
</dbReference>
<dbReference type="InterPro" id="IPR042095">
    <property type="entry name" value="SUMF_sf"/>
</dbReference>
<dbReference type="SUPFAM" id="SSF56436">
    <property type="entry name" value="C-type lectin-like"/>
    <property type="match status" value="1"/>
</dbReference>
<dbReference type="InterPro" id="IPR016187">
    <property type="entry name" value="CTDL_fold"/>
</dbReference>
<protein>
    <submittedName>
        <fullName evidence="4">SUMF1/EgtB/PvdO family nonheme iron enzyme</fullName>
    </submittedName>
</protein>
<feature type="region of interest" description="Disordered" evidence="1">
    <location>
        <begin position="31"/>
        <end position="56"/>
    </location>
</feature>
<keyword evidence="2" id="KW-0732">Signal</keyword>